<dbReference type="EMBL" id="JAPOHD010000015">
    <property type="protein sequence ID" value="MCY1720339.1"/>
    <property type="molecule type" value="Genomic_DNA"/>
</dbReference>
<comment type="domain">
    <text evidence="8">The N-terminal domain determines nucleotide recognition and specific binding, while the C-terminal domain determines the specific binding to the target protein.</text>
</comment>
<dbReference type="InterPro" id="IPR029044">
    <property type="entry name" value="Nucleotide-diphossugar_trans"/>
</dbReference>
<dbReference type="GO" id="GO:0061603">
    <property type="term" value="F:molybdenum cofactor guanylyltransferase activity"/>
    <property type="evidence" value="ECO:0007669"/>
    <property type="project" value="UniProtKB-EC"/>
</dbReference>
<sequence length="183" mass="20359">MQTTAIILAGGKSKRMGTDKALLKVGGTALLEKSVALCKTVCNHIIISSNNTEHDKYGYPLVADEIENCGPMGGIYSSLKKSETEWNFIISVDSAYVEPEFVSFLFSQAGDFDAIVPFSSNGREPLIALYNKQSLPVIEENLNTGNFRVNNLLNAINTKWIDAESWIEKYPKLFYNLNRPEDL</sequence>
<dbReference type="Proteomes" id="UP001145087">
    <property type="component" value="Unassembled WGS sequence"/>
</dbReference>
<dbReference type="RefSeq" id="WP_343332672.1">
    <property type="nucleotide sequence ID" value="NZ_JAPOHD010000015.1"/>
</dbReference>
<dbReference type="PANTHER" id="PTHR19136">
    <property type="entry name" value="MOLYBDENUM COFACTOR GUANYLYLTRANSFERASE"/>
    <property type="match status" value="1"/>
</dbReference>
<dbReference type="GO" id="GO:0005737">
    <property type="term" value="C:cytoplasm"/>
    <property type="evidence" value="ECO:0007669"/>
    <property type="project" value="UniProtKB-SubCell"/>
</dbReference>
<feature type="binding site" evidence="8">
    <location>
        <position position="20"/>
    </location>
    <ligand>
        <name>GTP</name>
        <dbReference type="ChEBI" id="CHEBI:37565"/>
    </ligand>
</feature>
<evidence type="ECO:0000256" key="3">
    <source>
        <dbReference type="ARBA" id="ARBA00022723"/>
    </source>
</evidence>
<keyword evidence="1 8" id="KW-0963">Cytoplasm</keyword>
<dbReference type="InterPro" id="IPR025877">
    <property type="entry name" value="MobA-like_NTP_Trfase"/>
</dbReference>
<protein>
    <recommendedName>
        <fullName evidence="8">Probable molybdenum cofactor guanylyltransferase</fullName>
        <shortName evidence="8">MoCo guanylyltransferase</shortName>
        <ecNumber evidence="8">2.7.7.77</ecNumber>
    </recommendedName>
    <alternativeName>
        <fullName evidence="8">GTP:molybdopterin guanylyltransferase</fullName>
    </alternativeName>
    <alternativeName>
        <fullName evidence="8">Mo-MPT guanylyltransferase</fullName>
    </alternativeName>
    <alternativeName>
        <fullName evidence="8">Molybdopterin guanylyltransferase</fullName>
    </alternativeName>
    <alternativeName>
        <fullName evidence="8">Molybdopterin-guanine dinucleotide synthase</fullName>
        <shortName evidence="8">MGD synthase</shortName>
    </alternativeName>
</protein>
<comment type="catalytic activity">
    <reaction evidence="8">
        <text>Mo-molybdopterin + GTP + H(+) = Mo-molybdopterin guanine dinucleotide + diphosphate</text>
        <dbReference type="Rhea" id="RHEA:34243"/>
        <dbReference type="ChEBI" id="CHEBI:15378"/>
        <dbReference type="ChEBI" id="CHEBI:33019"/>
        <dbReference type="ChEBI" id="CHEBI:37565"/>
        <dbReference type="ChEBI" id="CHEBI:71302"/>
        <dbReference type="ChEBI" id="CHEBI:71310"/>
        <dbReference type="EC" id="2.7.7.77"/>
    </reaction>
</comment>
<accession>A0A9X3F4E1</accession>
<feature type="binding site" evidence="8">
    <location>
        <position position="93"/>
    </location>
    <ligand>
        <name>GTP</name>
        <dbReference type="ChEBI" id="CHEBI:37565"/>
    </ligand>
</feature>
<dbReference type="SUPFAM" id="SSF53448">
    <property type="entry name" value="Nucleotide-diphospho-sugar transferases"/>
    <property type="match status" value="1"/>
</dbReference>
<evidence type="ECO:0000313" key="11">
    <source>
        <dbReference type="Proteomes" id="UP001145087"/>
    </source>
</evidence>
<organism evidence="10 11">
    <name type="scientific">Draconibacterium aestuarii</name>
    <dbReference type="NCBI Taxonomy" id="2998507"/>
    <lineage>
        <taxon>Bacteria</taxon>
        <taxon>Pseudomonadati</taxon>
        <taxon>Bacteroidota</taxon>
        <taxon>Bacteroidia</taxon>
        <taxon>Marinilabiliales</taxon>
        <taxon>Prolixibacteraceae</taxon>
        <taxon>Draconibacterium</taxon>
    </lineage>
</organism>
<dbReference type="CDD" id="cd02503">
    <property type="entry name" value="MobA"/>
    <property type="match status" value="1"/>
</dbReference>
<dbReference type="InterPro" id="IPR013482">
    <property type="entry name" value="Molybde_CF_guanTrfase"/>
</dbReference>
<dbReference type="Gene3D" id="3.90.550.10">
    <property type="entry name" value="Spore Coat Polysaccharide Biosynthesis Protein SpsA, Chain A"/>
    <property type="match status" value="1"/>
</dbReference>
<evidence type="ECO:0000256" key="7">
    <source>
        <dbReference type="ARBA" id="ARBA00023150"/>
    </source>
</evidence>
<gene>
    <name evidence="8" type="primary">mobA</name>
    <name evidence="10" type="ORF">OU798_08300</name>
</gene>
<evidence type="ECO:0000256" key="6">
    <source>
        <dbReference type="ARBA" id="ARBA00023134"/>
    </source>
</evidence>
<comment type="caution">
    <text evidence="8">Lacks conserved residue(s) required for the propagation of feature annotation.</text>
</comment>
<dbReference type="EC" id="2.7.7.77" evidence="8"/>
<evidence type="ECO:0000259" key="9">
    <source>
        <dbReference type="Pfam" id="PF12804"/>
    </source>
</evidence>
<evidence type="ECO:0000256" key="5">
    <source>
        <dbReference type="ARBA" id="ARBA00022842"/>
    </source>
</evidence>
<keyword evidence="11" id="KW-1185">Reference proteome</keyword>
<dbReference type="GO" id="GO:0005525">
    <property type="term" value="F:GTP binding"/>
    <property type="evidence" value="ECO:0007669"/>
    <property type="project" value="UniProtKB-UniRule"/>
</dbReference>
<dbReference type="Pfam" id="PF12804">
    <property type="entry name" value="NTP_transf_3"/>
    <property type="match status" value="1"/>
</dbReference>
<keyword evidence="2 8" id="KW-0808">Transferase</keyword>
<dbReference type="HAMAP" id="MF_00316">
    <property type="entry name" value="MobA"/>
    <property type="match status" value="1"/>
</dbReference>
<comment type="cofactor">
    <cofactor evidence="8">
        <name>Mg(2+)</name>
        <dbReference type="ChEBI" id="CHEBI:18420"/>
    </cofactor>
</comment>
<comment type="similarity">
    <text evidence="8">Belongs to the MobA family.</text>
</comment>
<keyword evidence="4 8" id="KW-0547">Nucleotide-binding</keyword>
<comment type="caution">
    <text evidence="10">The sequence shown here is derived from an EMBL/GenBank/DDBJ whole genome shotgun (WGS) entry which is preliminary data.</text>
</comment>
<dbReference type="GO" id="GO:0006777">
    <property type="term" value="P:Mo-molybdopterin cofactor biosynthetic process"/>
    <property type="evidence" value="ECO:0007669"/>
    <property type="project" value="UniProtKB-KW"/>
</dbReference>
<proteinExistence type="inferred from homology"/>
<keyword evidence="5 8" id="KW-0460">Magnesium</keyword>
<comment type="subcellular location">
    <subcellularLocation>
        <location evidence="8">Cytoplasm</location>
    </subcellularLocation>
</comment>
<keyword evidence="7 8" id="KW-0501">Molybdenum cofactor biosynthesis</keyword>
<reference evidence="10" key="1">
    <citation type="submission" date="2022-11" db="EMBL/GenBank/DDBJ databases">
        <title>Marilongibacter aestuarii gen. nov., sp. nov., isolated from tidal flat sediment.</title>
        <authorList>
            <person name="Jiayan W."/>
        </authorList>
    </citation>
    <scope>NUCLEOTIDE SEQUENCE</scope>
    <source>
        <strain evidence="10">Z1-6</strain>
    </source>
</reference>
<keyword evidence="10" id="KW-0548">Nucleotidyltransferase</keyword>
<name>A0A9X3F4E1_9BACT</name>
<feature type="binding site" evidence="8">
    <location>
        <begin position="8"/>
        <end position="10"/>
    </location>
    <ligand>
        <name>GTP</name>
        <dbReference type="ChEBI" id="CHEBI:37565"/>
    </ligand>
</feature>
<evidence type="ECO:0000256" key="1">
    <source>
        <dbReference type="ARBA" id="ARBA00022490"/>
    </source>
</evidence>
<feature type="domain" description="MobA-like NTP transferase" evidence="9">
    <location>
        <begin position="5"/>
        <end position="143"/>
    </location>
</feature>
<evidence type="ECO:0000256" key="4">
    <source>
        <dbReference type="ARBA" id="ARBA00022741"/>
    </source>
</evidence>
<keyword evidence="3 8" id="KW-0479">Metal-binding</keyword>
<comment type="function">
    <text evidence="8">Transfers a GMP moiety from GTP to Mo-molybdopterin (Mo-MPT) cofactor (Moco or molybdenum cofactor) to form Mo-molybdopterin guanine dinucleotide (Mo-MGD) cofactor.</text>
</comment>
<dbReference type="AlphaFoldDB" id="A0A9X3F4E1"/>
<evidence type="ECO:0000256" key="2">
    <source>
        <dbReference type="ARBA" id="ARBA00022679"/>
    </source>
</evidence>
<dbReference type="PANTHER" id="PTHR19136:SF81">
    <property type="entry name" value="MOLYBDENUM COFACTOR GUANYLYLTRANSFERASE"/>
    <property type="match status" value="1"/>
</dbReference>
<dbReference type="GO" id="GO:0046872">
    <property type="term" value="F:metal ion binding"/>
    <property type="evidence" value="ECO:0007669"/>
    <property type="project" value="UniProtKB-KW"/>
</dbReference>
<evidence type="ECO:0000256" key="8">
    <source>
        <dbReference type="HAMAP-Rule" id="MF_00316"/>
    </source>
</evidence>
<keyword evidence="6 8" id="KW-0342">GTP-binding</keyword>
<feature type="binding site" evidence="8">
    <location>
        <position position="93"/>
    </location>
    <ligand>
        <name>Mg(2+)</name>
        <dbReference type="ChEBI" id="CHEBI:18420"/>
    </ligand>
</feature>
<evidence type="ECO:0000313" key="10">
    <source>
        <dbReference type="EMBL" id="MCY1720339.1"/>
    </source>
</evidence>
<feature type="binding site" evidence="8">
    <location>
        <position position="64"/>
    </location>
    <ligand>
        <name>GTP</name>
        <dbReference type="ChEBI" id="CHEBI:37565"/>
    </ligand>
</feature>